<dbReference type="InterPro" id="IPR050389">
    <property type="entry name" value="LysR-type_TF"/>
</dbReference>
<dbReference type="GO" id="GO:0003700">
    <property type="term" value="F:DNA-binding transcription factor activity"/>
    <property type="evidence" value="ECO:0007669"/>
    <property type="project" value="InterPro"/>
</dbReference>
<dbReference type="InterPro" id="IPR036390">
    <property type="entry name" value="WH_DNA-bd_sf"/>
</dbReference>
<dbReference type="PANTHER" id="PTHR30118">
    <property type="entry name" value="HTH-TYPE TRANSCRIPTIONAL REGULATOR LEUO-RELATED"/>
    <property type="match status" value="1"/>
</dbReference>
<dbReference type="Pfam" id="PF03466">
    <property type="entry name" value="LysR_substrate"/>
    <property type="match status" value="1"/>
</dbReference>
<reference evidence="5 6" key="1">
    <citation type="submission" date="2018-11" db="EMBL/GenBank/DDBJ databases">
        <title>Complete Genome Sequence of Vbrio mediterranei 117-T6: a Potential Pathogen Bacteria Isolated from the Conchocelis of Pyropia.</title>
        <authorList>
            <person name="Liu Q."/>
        </authorList>
    </citation>
    <scope>NUCLEOTIDE SEQUENCE [LARGE SCALE GENOMIC DNA]</scope>
    <source>
        <strain evidence="5 6">117-T6</strain>
    </source>
</reference>
<dbReference type="SUPFAM" id="SSF53850">
    <property type="entry name" value="Periplasmic binding protein-like II"/>
    <property type="match status" value="1"/>
</dbReference>
<dbReference type="PROSITE" id="PS50931">
    <property type="entry name" value="HTH_LYSR"/>
    <property type="match status" value="1"/>
</dbReference>
<comment type="similarity">
    <text evidence="1">Belongs to the LysR transcriptional regulatory family.</text>
</comment>
<dbReference type="PANTHER" id="PTHR30118:SF6">
    <property type="entry name" value="HTH-TYPE TRANSCRIPTIONAL REGULATOR LEUO"/>
    <property type="match status" value="1"/>
</dbReference>
<evidence type="ECO:0000256" key="2">
    <source>
        <dbReference type="ARBA" id="ARBA00023015"/>
    </source>
</evidence>
<dbReference type="EMBL" id="CP033578">
    <property type="protein sequence ID" value="AYV23938.1"/>
    <property type="molecule type" value="Genomic_DNA"/>
</dbReference>
<evidence type="ECO:0000256" key="3">
    <source>
        <dbReference type="ARBA" id="ARBA00023125"/>
    </source>
</evidence>
<keyword evidence="3" id="KW-0238">DNA-binding</keyword>
<proteinExistence type="inferred from homology"/>
<dbReference type="RefSeq" id="WP_006070100.1">
    <property type="nucleotide sequence ID" value="NZ_CP033578.1"/>
</dbReference>
<dbReference type="SUPFAM" id="SSF46785">
    <property type="entry name" value="Winged helix' DNA-binding domain"/>
    <property type="match status" value="1"/>
</dbReference>
<sequence>MDNKKLESKPNKKFDLNLLRVFISTYETESVTKSAERLDLTQSAVSNALTRLKENVGKELFSRTGRGIKPTRYAKELYEQTHDHIMSIEKVIQGLEAFDPKKTQRTFVVYCHEAAMLRLQKRLHVCTTYPNIEIILKELPPKDARIYEDLQMEKVDLVIDVSPSDSKVFQSELLHSEGLTCVASKNHPRIQQGKFDKSNYMTESHVLLNIRRHNLTFVEWLVSEVLPPRKVFSQHSSLLGMLPSVSNSQAIAVIPLSVAEQYSDIFQLQTFPFPFETKTFDSYMVWPSKMSHNSAITWLRQQMVHHLKES</sequence>
<gene>
    <name evidence="5" type="ORF">ECB94_21945</name>
</gene>
<dbReference type="Gene3D" id="3.40.190.10">
    <property type="entry name" value="Periplasmic binding protein-like II"/>
    <property type="match status" value="2"/>
</dbReference>
<dbReference type="GeneID" id="64088027"/>
<dbReference type="GO" id="GO:0003677">
    <property type="term" value="F:DNA binding"/>
    <property type="evidence" value="ECO:0007669"/>
    <property type="project" value="UniProtKB-KW"/>
</dbReference>
<evidence type="ECO:0000313" key="5">
    <source>
        <dbReference type="EMBL" id="AYV23938.1"/>
    </source>
</evidence>
<organism evidence="5 6">
    <name type="scientific">Vibrio mediterranei</name>
    <dbReference type="NCBI Taxonomy" id="689"/>
    <lineage>
        <taxon>Bacteria</taxon>
        <taxon>Pseudomonadati</taxon>
        <taxon>Pseudomonadota</taxon>
        <taxon>Gammaproteobacteria</taxon>
        <taxon>Vibrionales</taxon>
        <taxon>Vibrionaceae</taxon>
        <taxon>Vibrio</taxon>
    </lineage>
</organism>
<evidence type="ECO:0000313" key="6">
    <source>
        <dbReference type="Proteomes" id="UP000279760"/>
    </source>
</evidence>
<keyword evidence="4" id="KW-0804">Transcription</keyword>
<protein>
    <submittedName>
        <fullName evidence="5">LysR family transcriptional regulator</fullName>
    </submittedName>
</protein>
<evidence type="ECO:0000256" key="4">
    <source>
        <dbReference type="ARBA" id="ARBA00023163"/>
    </source>
</evidence>
<dbReference type="Pfam" id="PF00126">
    <property type="entry name" value="HTH_1"/>
    <property type="match status" value="1"/>
</dbReference>
<dbReference type="Gene3D" id="1.10.10.10">
    <property type="entry name" value="Winged helix-like DNA-binding domain superfamily/Winged helix DNA-binding domain"/>
    <property type="match status" value="1"/>
</dbReference>
<keyword evidence="2" id="KW-0805">Transcription regulation</keyword>
<dbReference type="PRINTS" id="PR00039">
    <property type="entry name" value="HTHLYSR"/>
</dbReference>
<dbReference type="InterPro" id="IPR000847">
    <property type="entry name" value="LysR_HTH_N"/>
</dbReference>
<dbReference type="AlphaFoldDB" id="A0A3G4VIZ5"/>
<dbReference type="InterPro" id="IPR005119">
    <property type="entry name" value="LysR_subst-bd"/>
</dbReference>
<accession>A0A3G4VIZ5</accession>
<dbReference type="Proteomes" id="UP000279760">
    <property type="component" value="Chromosome 2"/>
</dbReference>
<dbReference type="InterPro" id="IPR036388">
    <property type="entry name" value="WH-like_DNA-bd_sf"/>
</dbReference>
<evidence type="ECO:0000256" key="1">
    <source>
        <dbReference type="ARBA" id="ARBA00009437"/>
    </source>
</evidence>
<name>A0A3G4VIZ5_9VIBR</name>